<keyword evidence="2" id="KW-1185">Reference proteome</keyword>
<evidence type="ECO:0000313" key="1">
    <source>
        <dbReference type="EMBL" id="KAJ1096789.1"/>
    </source>
</evidence>
<dbReference type="Proteomes" id="UP001066276">
    <property type="component" value="Chromosome 10"/>
</dbReference>
<organism evidence="1 2">
    <name type="scientific">Pleurodeles waltl</name>
    <name type="common">Iberian ribbed newt</name>
    <dbReference type="NCBI Taxonomy" id="8319"/>
    <lineage>
        <taxon>Eukaryota</taxon>
        <taxon>Metazoa</taxon>
        <taxon>Chordata</taxon>
        <taxon>Craniata</taxon>
        <taxon>Vertebrata</taxon>
        <taxon>Euteleostomi</taxon>
        <taxon>Amphibia</taxon>
        <taxon>Batrachia</taxon>
        <taxon>Caudata</taxon>
        <taxon>Salamandroidea</taxon>
        <taxon>Salamandridae</taxon>
        <taxon>Pleurodelinae</taxon>
        <taxon>Pleurodeles</taxon>
    </lineage>
</organism>
<dbReference type="AlphaFoldDB" id="A0AAV7M0X6"/>
<comment type="caution">
    <text evidence="1">The sequence shown here is derived from an EMBL/GenBank/DDBJ whole genome shotgun (WGS) entry which is preliminary data.</text>
</comment>
<gene>
    <name evidence="1" type="ORF">NDU88_001920</name>
</gene>
<name>A0AAV7M0X6_PLEWA</name>
<accession>A0AAV7M0X6</accession>
<evidence type="ECO:0000313" key="2">
    <source>
        <dbReference type="Proteomes" id="UP001066276"/>
    </source>
</evidence>
<reference evidence="1" key="1">
    <citation type="journal article" date="2022" name="bioRxiv">
        <title>Sequencing and chromosome-scale assembly of the giantPleurodeles waltlgenome.</title>
        <authorList>
            <person name="Brown T."/>
            <person name="Elewa A."/>
            <person name="Iarovenko S."/>
            <person name="Subramanian E."/>
            <person name="Araus A.J."/>
            <person name="Petzold A."/>
            <person name="Susuki M."/>
            <person name="Suzuki K.-i.T."/>
            <person name="Hayashi T."/>
            <person name="Toyoda A."/>
            <person name="Oliveira C."/>
            <person name="Osipova E."/>
            <person name="Leigh N.D."/>
            <person name="Simon A."/>
            <person name="Yun M.H."/>
        </authorList>
    </citation>
    <scope>NUCLEOTIDE SEQUENCE</scope>
    <source>
        <strain evidence="1">20211129_DDA</strain>
        <tissue evidence="1">Liver</tissue>
    </source>
</reference>
<proteinExistence type="predicted"/>
<protein>
    <submittedName>
        <fullName evidence="1">Uncharacterized protein</fullName>
    </submittedName>
</protein>
<sequence>MKRQIPQWLSERQHRGEIRQQVEGPGRGDWCWQTLVAFNGRHPRERAYLAIRARVHQIAAEMATEVVAWRRGSGADRRPQDLFLGIRQQGHMCYLHE</sequence>
<dbReference type="EMBL" id="JANPWB010000014">
    <property type="protein sequence ID" value="KAJ1096789.1"/>
    <property type="molecule type" value="Genomic_DNA"/>
</dbReference>